<protein>
    <recommendedName>
        <fullName evidence="19">Peroxidase</fullName>
    </recommendedName>
</protein>
<comment type="cofactor">
    <cofactor evidence="11">
        <name>Ca(2+)</name>
        <dbReference type="ChEBI" id="CHEBI:29108"/>
    </cofactor>
    <text evidence="11">Binds 2 calcium ions per subunit.</text>
</comment>
<comment type="caution">
    <text evidence="17">The sequence shown here is derived from an EMBL/GenBank/DDBJ whole genome shotgun (WGS) entry which is preliminary data.</text>
</comment>
<dbReference type="InterPro" id="IPR010255">
    <property type="entry name" value="Haem_peroxidase_sf"/>
</dbReference>
<dbReference type="InterPro" id="IPR002016">
    <property type="entry name" value="Haem_peroxidase"/>
</dbReference>
<keyword evidence="9" id="KW-0408">Iron</keyword>
<dbReference type="Pfam" id="PF03000">
    <property type="entry name" value="NPH3"/>
    <property type="match status" value="1"/>
</dbReference>
<comment type="catalytic activity">
    <reaction evidence="1">
        <text>2 a phenolic donor + H2O2 = 2 a phenolic radical donor + 2 H2O</text>
        <dbReference type="Rhea" id="RHEA:56136"/>
        <dbReference type="ChEBI" id="CHEBI:15377"/>
        <dbReference type="ChEBI" id="CHEBI:16240"/>
        <dbReference type="ChEBI" id="CHEBI:139520"/>
        <dbReference type="ChEBI" id="CHEBI:139521"/>
        <dbReference type="EC" id="1.11.1.7"/>
    </reaction>
</comment>
<evidence type="ECO:0000256" key="12">
    <source>
        <dbReference type="PROSITE-ProRule" id="PRU00982"/>
    </source>
</evidence>
<evidence type="ECO:0000256" key="9">
    <source>
        <dbReference type="ARBA" id="ARBA00023004"/>
    </source>
</evidence>
<dbReference type="Gene3D" id="1.10.520.10">
    <property type="match status" value="1"/>
</dbReference>
<keyword evidence="10" id="KW-0376">Hydrogen peroxide</keyword>
<dbReference type="GO" id="GO:0042744">
    <property type="term" value="P:hydrogen peroxide catabolic process"/>
    <property type="evidence" value="ECO:0007669"/>
    <property type="project" value="UniProtKB-KW"/>
</dbReference>
<evidence type="ECO:0000313" key="18">
    <source>
        <dbReference type="Proteomes" id="UP000734854"/>
    </source>
</evidence>
<evidence type="ECO:0000256" key="6">
    <source>
        <dbReference type="ARBA" id="ARBA00022786"/>
    </source>
</evidence>
<dbReference type="UniPathway" id="UPA00143"/>
<keyword evidence="6" id="KW-0833">Ubl conjugation pathway</keyword>
<gene>
    <name evidence="17" type="ORF">ZIOFF_073423</name>
</gene>
<dbReference type="PANTHER" id="PTHR32370">
    <property type="entry name" value="OS12G0117600 PROTEIN"/>
    <property type="match status" value="1"/>
</dbReference>
<evidence type="ECO:0000256" key="13">
    <source>
        <dbReference type="RuleBase" id="RU004241"/>
    </source>
</evidence>
<keyword evidence="3" id="KW-0575">Peroxidase</keyword>
<evidence type="ECO:0000256" key="2">
    <source>
        <dbReference type="ARBA" id="ARBA00001970"/>
    </source>
</evidence>
<evidence type="ECO:0000256" key="5">
    <source>
        <dbReference type="ARBA" id="ARBA00022723"/>
    </source>
</evidence>
<proteinExistence type="inferred from homology"/>
<comment type="similarity">
    <text evidence="13">Belongs to the peroxidase family.</text>
</comment>
<name>A0A8J5C740_ZINOF</name>
<keyword evidence="5 11" id="KW-0479">Metal-binding</keyword>
<dbReference type="InterPro" id="IPR043454">
    <property type="entry name" value="NPH3/RPT2-like"/>
</dbReference>
<dbReference type="InterPro" id="IPR000823">
    <property type="entry name" value="Peroxidase_pln"/>
</dbReference>
<keyword evidence="8" id="KW-0560">Oxidoreductase</keyword>
<reference evidence="17 18" key="1">
    <citation type="submission" date="2020-08" db="EMBL/GenBank/DDBJ databases">
        <title>Plant Genome Project.</title>
        <authorList>
            <person name="Zhang R.-G."/>
        </authorList>
    </citation>
    <scope>NUCLEOTIDE SEQUENCE [LARGE SCALE GENOMIC DNA]</scope>
    <source>
        <tissue evidence="17">Rhizome</tissue>
    </source>
</reference>
<dbReference type="Proteomes" id="UP000734854">
    <property type="component" value="Unassembled WGS sequence"/>
</dbReference>
<dbReference type="EMBL" id="JACMSC010000022">
    <property type="protein sequence ID" value="KAG6468730.1"/>
    <property type="molecule type" value="Genomic_DNA"/>
</dbReference>
<accession>A0A8J5C740</accession>
<evidence type="ECO:0000259" key="15">
    <source>
        <dbReference type="PROSITE" id="PS50873"/>
    </source>
</evidence>
<evidence type="ECO:0000256" key="1">
    <source>
        <dbReference type="ARBA" id="ARBA00000189"/>
    </source>
</evidence>
<evidence type="ECO:0000256" key="3">
    <source>
        <dbReference type="ARBA" id="ARBA00022559"/>
    </source>
</evidence>
<evidence type="ECO:0008006" key="19">
    <source>
        <dbReference type="Google" id="ProtNLM"/>
    </source>
</evidence>
<dbReference type="AlphaFoldDB" id="A0A8J5C740"/>
<evidence type="ECO:0000256" key="10">
    <source>
        <dbReference type="ARBA" id="ARBA00023324"/>
    </source>
</evidence>
<evidence type="ECO:0000259" key="16">
    <source>
        <dbReference type="PROSITE" id="PS51649"/>
    </source>
</evidence>
<dbReference type="InterPro" id="IPR027356">
    <property type="entry name" value="NPH3_dom"/>
</dbReference>
<dbReference type="SUPFAM" id="SSF48113">
    <property type="entry name" value="Heme-dependent peroxidases"/>
    <property type="match status" value="2"/>
</dbReference>
<feature type="binding site" evidence="11">
    <location>
        <position position="33"/>
    </location>
    <ligand>
        <name>Ca(2+)</name>
        <dbReference type="ChEBI" id="CHEBI:29108"/>
        <label>1</label>
    </ligand>
</feature>
<evidence type="ECO:0000256" key="8">
    <source>
        <dbReference type="ARBA" id="ARBA00023002"/>
    </source>
</evidence>
<feature type="region of interest" description="Disordered" evidence="14">
    <location>
        <begin position="540"/>
        <end position="562"/>
    </location>
</feature>
<comment type="similarity">
    <text evidence="12">Belongs to the NPH3 family.</text>
</comment>
<keyword evidence="7 11" id="KW-0106">Calcium</keyword>
<feature type="domain" description="Plant heme peroxidase family profile" evidence="15">
    <location>
        <begin position="18"/>
        <end position="191"/>
    </location>
</feature>
<evidence type="ECO:0000256" key="7">
    <source>
        <dbReference type="ARBA" id="ARBA00022837"/>
    </source>
</evidence>
<feature type="region of interest" description="Disordered" evidence="14">
    <location>
        <begin position="607"/>
        <end position="630"/>
    </location>
</feature>
<dbReference type="GO" id="GO:0016567">
    <property type="term" value="P:protein ubiquitination"/>
    <property type="evidence" value="ECO:0007669"/>
    <property type="project" value="UniProtKB-UniPathway"/>
</dbReference>
<sequence length="630" mass="70219">MFCCAKSDLELGFYYKNSALLRMTALSGNNKAEKAALPSQSLRGFDFVDQVKSLVEAECPGVVSCADIMALVARAAVITITVVPFCHTSFSGLSSHCKAMPCDLEVDVDGEQTFLLDKEVVSSFCGRLRNLRDRESIISSTTPFQVAIHGFPGGAEAFELMTKFLYNKGRTEVTPRDACLLYYAAHSMDMSDGVSNLLDLTEKSLEGLPYWSWPEIMHALKQCQDLLPGSVSSGMLDRVLESVVGRITSVTDASPSGSSPESSALRLSVDTRSTISTKNGCQRNWWFEDFLSLSPDMIEEVIKNMVLQKLDHVLLSRFLMHYLKSHVSSASCNKKKAAEIIIDLLYSLDGGSSVSCKGLFDVLRVSAPLKLNKGCQIKLENMIGRKFDHALLDSLLIPAPAGIDCLYDVCLILRFLKSFLSTSNVTESKARLKQAAQLMDSYLAEVAPDSSLKPLMFLSLATALPDETRDSHDAIYRAIDMYLEVHTQLLDEEKTKLFCAINYEKLSIESCKHLAMNSKFPSRTVIRALISQQRKLRNLLQETNRSKESPPEQSRGKKKQFSDDQQIILYTKKLEISGENKRLKTQLQGMRWKVIELEKICKKMKAQVEKATKSRRVSPSGSRSLPRLCS</sequence>
<evidence type="ECO:0000256" key="4">
    <source>
        <dbReference type="ARBA" id="ARBA00022617"/>
    </source>
</evidence>
<dbReference type="GO" id="GO:0006979">
    <property type="term" value="P:response to oxidative stress"/>
    <property type="evidence" value="ECO:0007669"/>
    <property type="project" value="InterPro"/>
</dbReference>
<keyword evidence="4" id="KW-0349">Heme</keyword>
<dbReference type="PROSITE" id="PS50873">
    <property type="entry name" value="PEROXIDASE_4"/>
    <property type="match status" value="1"/>
</dbReference>
<dbReference type="GO" id="GO:0046872">
    <property type="term" value="F:metal ion binding"/>
    <property type="evidence" value="ECO:0007669"/>
    <property type="project" value="UniProtKB-KW"/>
</dbReference>
<dbReference type="GO" id="GO:0140825">
    <property type="term" value="F:lactoperoxidase activity"/>
    <property type="evidence" value="ECO:0007669"/>
    <property type="project" value="UniProtKB-EC"/>
</dbReference>
<evidence type="ECO:0000256" key="14">
    <source>
        <dbReference type="SAM" id="MobiDB-lite"/>
    </source>
</evidence>
<feature type="domain" description="NPH3" evidence="16">
    <location>
        <begin position="284"/>
        <end position="535"/>
    </location>
</feature>
<dbReference type="PRINTS" id="PR00461">
    <property type="entry name" value="PLPEROXIDASE"/>
</dbReference>
<dbReference type="PROSITE" id="PS51649">
    <property type="entry name" value="NPH3"/>
    <property type="match status" value="1"/>
</dbReference>
<comment type="cofactor">
    <cofactor evidence="2">
        <name>heme b</name>
        <dbReference type="ChEBI" id="CHEBI:60344"/>
    </cofactor>
</comment>
<dbReference type="Pfam" id="PF00141">
    <property type="entry name" value="peroxidase"/>
    <property type="match status" value="1"/>
</dbReference>
<dbReference type="GO" id="GO:0020037">
    <property type="term" value="F:heme binding"/>
    <property type="evidence" value="ECO:0007669"/>
    <property type="project" value="InterPro"/>
</dbReference>
<evidence type="ECO:0000313" key="17">
    <source>
        <dbReference type="EMBL" id="KAG6468730.1"/>
    </source>
</evidence>
<organism evidence="17 18">
    <name type="scientific">Zingiber officinale</name>
    <name type="common">Ginger</name>
    <name type="synonym">Amomum zingiber</name>
    <dbReference type="NCBI Taxonomy" id="94328"/>
    <lineage>
        <taxon>Eukaryota</taxon>
        <taxon>Viridiplantae</taxon>
        <taxon>Streptophyta</taxon>
        <taxon>Embryophyta</taxon>
        <taxon>Tracheophyta</taxon>
        <taxon>Spermatophyta</taxon>
        <taxon>Magnoliopsida</taxon>
        <taxon>Liliopsida</taxon>
        <taxon>Zingiberales</taxon>
        <taxon>Zingiberaceae</taxon>
        <taxon>Zingiber</taxon>
    </lineage>
</organism>
<evidence type="ECO:0000256" key="11">
    <source>
        <dbReference type="PIRSR" id="PIRSR600823-3"/>
    </source>
</evidence>
<keyword evidence="18" id="KW-1185">Reference proteome</keyword>